<sequence length="85" mass="9616">MGKVLSSESRSRLETIIFLILFFGASFSYGLVAVLNPTWAWKHGFRTSKIREPNQADLLMTKVMGVFLILLMIVMLVVVITNLKL</sequence>
<evidence type="ECO:0000259" key="2">
    <source>
        <dbReference type="Pfam" id="PF19701"/>
    </source>
</evidence>
<evidence type="ECO:0000313" key="3">
    <source>
        <dbReference type="EMBL" id="KZE73419.1"/>
    </source>
</evidence>
<dbReference type="Proteomes" id="UP000076563">
    <property type="component" value="Unassembled WGS sequence"/>
</dbReference>
<gene>
    <name evidence="3" type="ORF">AV654_32605</name>
</gene>
<keyword evidence="1" id="KW-0472">Membrane</keyword>
<name>A0A165Q2A4_9BACL</name>
<comment type="caution">
    <text evidence="3">The sequence shown here is derived from an EMBL/GenBank/DDBJ whole genome shotgun (WGS) entry which is preliminary data.</text>
</comment>
<keyword evidence="1" id="KW-1133">Transmembrane helix</keyword>
<evidence type="ECO:0000256" key="1">
    <source>
        <dbReference type="SAM" id="Phobius"/>
    </source>
</evidence>
<dbReference type="EMBL" id="LQRA01000093">
    <property type="protein sequence ID" value="KZE73419.1"/>
    <property type="molecule type" value="Genomic_DNA"/>
</dbReference>
<feature type="transmembrane region" description="Helical" evidence="1">
    <location>
        <begin position="16"/>
        <end position="39"/>
    </location>
</feature>
<accession>A0A165Q2A4</accession>
<keyword evidence="1" id="KW-0812">Transmembrane</keyword>
<keyword evidence="4" id="KW-1185">Reference proteome</keyword>
<organism evidence="3 4">
    <name type="scientific">Paenibacillus elgii</name>
    <dbReference type="NCBI Taxonomy" id="189691"/>
    <lineage>
        <taxon>Bacteria</taxon>
        <taxon>Bacillati</taxon>
        <taxon>Bacillota</taxon>
        <taxon>Bacilli</taxon>
        <taxon>Bacillales</taxon>
        <taxon>Paenibacillaceae</taxon>
        <taxon>Paenibacillus</taxon>
    </lineage>
</organism>
<dbReference type="InterPro" id="IPR045679">
    <property type="entry name" value="DUF6199"/>
</dbReference>
<dbReference type="Pfam" id="PF19701">
    <property type="entry name" value="DUF6199"/>
    <property type="match status" value="1"/>
</dbReference>
<proteinExistence type="predicted"/>
<reference evidence="4" key="1">
    <citation type="submission" date="2016-01" db="EMBL/GenBank/DDBJ databases">
        <title>Draft genome of Chromobacterium sp. F49.</title>
        <authorList>
            <person name="Hong K.W."/>
        </authorList>
    </citation>
    <scope>NUCLEOTIDE SEQUENCE [LARGE SCALE GENOMIC DNA]</scope>
    <source>
        <strain evidence="4">M63</strain>
    </source>
</reference>
<feature type="transmembrane region" description="Helical" evidence="1">
    <location>
        <begin position="59"/>
        <end position="83"/>
    </location>
</feature>
<protein>
    <recommendedName>
        <fullName evidence="2">DUF6199 domain-containing protein</fullName>
    </recommendedName>
</protein>
<evidence type="ECO:0000313" key="4">
    <source>
        <dbReference type="Proteomes" id="UP000076563"/>
    </source>
</evidence>
<feature type="domain" description="DUF6199" evidence="2">
    <location>
        <begin position="28"/>
        <end position="78"/>
    </location>
</feature>
<dbReference type="AlphaFoldDB" id="A0A165Q2A4"/>